<dbReference type="PANTHER" id="PTHR20544:SF0">
    <property type="entry name" value="NUCLEOPROTEIN TPR_MLP1 DOMAIN-CONTAINING PROTEIN"/>
    <property type="match status" value="1"/>
</dbReference>
<dbReference type="CDD" id="cd22292">
    <property type="entry name" value="cc_Cep135_MBD"/>
    <property type="match status" value="1"/>
</dbReference>
<accession>A0A8W8L678</accession>
<proteinExistence type="inferred from homology"/>
<keyword evidence="7" id="KW-1185">Reference proteome</keyword>
<dbReference type="AlphaFoldDB" id="A0A8W8L678"/>
<evidence type="ECO:0000256" key="5">
    <source>
        <dbReference type="SAM" id="Coils"/>
    </source>
</evidence>
<evidence type="ECO:0000313" key="7">
    <source>
        <dbReference type="Proteomes" id="UP000005408"/>
    </source>
</evidence>
<dbReference type="Proteomes" id="UP000005408">
    <property type="component" value="Unassembled WGS sequence"/>
</dbReference>
<keyword evidence="5" id="KW-0175">Coiled coil</keyword>
<protein>
    <recommendedName>
        <fullName evidence="8">Centrosomal protein of 135 kDa</fullName>
    </recommendedName>
</protein>
<evidence type="ECO:0000256" key="3">
    <source>
        <dbReference type="ARBA" id="ARBA00023212"/>
    </source>
</evidence>
<feature type="coiled-coil region" evidence="5">
    <location>
        <begin position="364"/>
        <end position="405"/>
    </location>
</feature>
<reference evidence="6" key="1">
    <citation type="submission" date="2022-08" db="UniProtKB">
        <authorList>
            <consortium name="EnsemblMetazoa"/>
        </authorList>
    </citation>
    <scope>IDENTIFICATION</scope>
    <source>
        <strain evidence="6">05x7-T-G4-1.051#20</strain>
    </source>
</reference>
<name>A0A8W8L678_MAGGI</name>
<dbReference type="EnsemblMetazoa" id="G26876.1">
    <property type="protein sequence ID" value="G26876.1:cds"/>
    <property type="gene ID" value="G26876"/>
</dbReference>
<keyword evidence="2" id="KW-0963">Cytoplasm</keyword>
<dbReference type="InterPro" id="IPR051877">
    <property type="entry name" value="Centriole_BasalBody_StrucProt"/>
</dbReference>
<feature type="coiled-coil region" evidence="5">
    <location>
        <begin position="222"/>
        <end position="249"/>
    </location>
</feature>
<sequence length="406" mass="47064">MFKDGLKLEKSREIRKMSSGNKTSAQAQQKFTNLRKRLDQLGYRQTLGLESLPLVEKLFADLVHTTESLKNTKLQLGKTEVESKDVDSAIEPYKSDNAKLVKENNDLHQQIIKQKDESDAIVRELKASLRKLEHENADLIFLNNQYVHKVKQLEKESREKSDRILNLQEKNFHAVVQTPGGKKKSIPFRRQRMEIDCAVPPSEGPMKNAFIAADDPYVADLLQVADSKIAELEKKVNMVCDEKEVLDRKLKSFKQQVANRGRNRRLNRMLEGGRPSDVVALEARNRANERMISHLTSRLTSCSRKLGTERKYQDCNAIKEEQEVSLSKSKITIRDKRLESRSWSLISEMWTMAKRLETDKNQVVRTADREMMEAKDELEKSRHELEDLDLTIAQYKAEKREEQRDQ</sequence>
<evidence type="ECO:0000256" key="2">
    <source>
        <dbReference type="ARBA" id="ARBA00022490"/>
    </source>
</evidence>
<dbReference type="GO" id="GO:0005814">
    <property type="term" value="C:centriole"/>
    <property type="evidence" value="ECO:0007669"/>
    <property type="project" value="UniProtKB-SubCell"/>
</dbReference>
<evidence type="ECO:0000256" key="4">
    <source>
        <dbReference type="ARBA" id="ARBA00038123"/>
    </source>
</evidence>
<feature type="coiled-coil region" evidence="5">
    <location>
        <begin position="97"/>
        <end position="170"/>
    </location>
</feature>
<evidence type="ECO:0008006" key="8">
    <source>
        <dbReference type="Google" id="ProtNLM"/>
    </source>
</evidence>
<evidence type="ECO:0000256" key="1">
    <source>
        <dbReference type="ARBA" id="ARBA00004114"/>
    </source>
</evidence>
<comment type="similarity">
    <text evidence="4">Belongs to the CEP135/TSGA10 family.</text>
</comment>
<keyword evidence="3" id="KW-0206">Cytoskeleton</keyword>
<dbReference type="PANTHER" id="PTHR20544">
    <property type="entry name" value="CENTROSOMAL PROTEIN CEP135"/>
    <property type="match status" value="1"/>
</dbReference>
<organism evidence="6 7">
    <name type="scientific">Magallana gigas</name>
    <name type="common">Pacific oyster</name>
    <name type="synonym">Crassostrea gigas</name>
    <dbReference type="NCBI Taxonomy" id="29159"/>
    <lineage>
        <taxon>Eukaryota</taxon>
        <taxon>Metazoa</taxon>
        <taxon>Spiralia</taxon>
        <taxon>Lophotrochozoa</taxon>
        <taxon>Mollusca</taxon>
        <taxon>Bivalvia</taxon>
        <taxon>Autobranchia</taxon>
        <taxon>Pteriomorphia</taxon>
        <taxon>Ostreida</taxon>
        <taxon>Ostreoidea</taxon>
        <taxon>Ostreidae</taxon>
        <taxon>Magallana</taxon>
    </lineage>
</organism>
<comment type="subcellular location">
    <subcellularLocation>
        <location evidence="1">Cytoplasm</location>
        <location evidence="1">Cytoskeleton</location>
        <location evidence="1">Microtubule organizing center</location>
        <location evidence="1">Centrosome</location>
        <location evidence="1">Centriole</location>
    </subcellularLocation>
</comment>
<evidence type="ECO:0000313" key="6">
    <source>
        <dbReference type="EnsemblMetazoa" id="G26876.1:cds"/>
    </source>
</evidence>